<dbReference type="Proteomes" id="UP000239560">
    <property type="component" value="Unassembled WGS sequence"/>
</dbReference>
<proteinExistence type="predicted"/>
<comment type="caution">
    <text evidence="2">The sequence shown here is derived from an EMBL/GenBank/DDBJ whole genome shotgun (WGS) entry which is preliminary data.</text>
</comment>
<feature type="compositionally biased region" description="Low complexity" evidence="1">
    <location>
        <begin position="257"/>
        <end position="269"/>
    </location>
</feature>
<evidence type="ECO:0000313" key="3">
    <source>
        <dbReference type="Proteomes" id="UP000239560"/>
    </source>
</evidence>
<dbReference type="AlphaFoldDB" id="A0A2T0A3Q8"/>
<dbReference type="EMBL" id="LCTV02000009">
    <property type="protein sequence ID" value="PRQ72654.1"/>
    <property type="molecule type" value="Genomic_DNA"/>
</dbReference>
<reference evidence="2 3" key="1">
    <citation type="journal article" date="2018" name="Elife">
        <title>Functional genomics of lipid metabolism in the oleaginous yeast Rhodosporidium toruloides.</title>
        <authorList>
            <person name="Coradetti S.T."/>
            <person name="Pinel D."/>
            <person name="Geiselman G."/>
            <person name="Ito M."/>
            <person name="Mondo S."/>
            <person name="Reilly M.C."/>
            <person name="Cheng Y.F."/>
            <person name="Bauer S."/>
            <person name="Grigoriev I."/>
            <person name="Gladden J.M."/>
            <person name="Simmons B.A."/>
            <person name="Brem R."/>
            <person name="Arkin A.P."/>
            <person name="Skerker J.M."/>
        </authorList>
    </citation>
    <scope>NUCLEOTIDE SEQUENCE [LARGE SCALE GENOMIC DNA]</scope>
    <source>
        <strain evidence="2 3">NBRC 0880</strain>
    </source>
</reference>
<feature type="compositionally biased region" description="Low complexity" evidence="1">
    <location>
        <begin position="280"/>
        <end position="295"/>
    </location>
</feature>
<feature type="compositionally biased region" description="Low complexity" evidence="1">
    <location>
        <begin position="13"/>
        <end position="79"/>
    </location>
</feature>
<feature type="compositionally biased region" description="Polar residues" evidence="1">
    <location>
        <begin position="525"/>
        <end position="540"/>
    </location>
</feature>
<feature type="compositionally biased region" description="Low complexity" evidence="1">
    <location>
        <begin position="125"/>
        <end position="143"/>
    </location>
</feature>
<dbReference type="OrthoDB" id="2575228at2759"/>
<gene>
    <name evidence="2" type="ORF">AAT19DRAFT_16578</name>
</gene>
<name>A0A2T0A3Q8_RHOTO</name>
<feature type="region of interest" description="Disordered" evidence="1">
    <location>
        <begin position="367"/>
        <end position="573"/>
    </location>
</feature>
<feature type="region of interest" description="Disordered" evidence="1">
    <location>
        <begin position="1"/>
        <end position="233"/>
    </location>
</feature>
<evidence type="ECO:0000313" key="2">
    <source>
        <dbReference type="EMBL" id="PRQ72654.1"/>
    </source>
</evidence>
<sequence length="573" mass="61174">MSYPTSSWRPHQADSYAYPPAQPPSYTSYAHSSSVPPAAAAAPQNPHPMSQHPSPPQQHYHSQSASPPRSFGGFGSSRSGGREMGSAVSLPPLDASGSFPYSQRGPYPPSPVSPSYPGGLAGQMSSSSSSYTTSGPSGGYYSSRPPPPSDSYMFSSCPPNVSMHPPPAPRTPPPSAGRKERVPSAQASFAHYQPVAATSNSGPPSGYGAPQSYATRPEEGNYQQQAPSEDLNKASLFRPFFQEMTEILGPEGLAAISASPSFRQQQQPFEPQPPLPPSRPSHSSSTSNSRPTSSKSEAKYNVCGVLLTEEEYRALADSPSLARRKSSLRTFAPAQSLDDMFAYGVNPSSTYEASQSAYLDFPIDLQRPASAPPTPAFEPEAVFQFATYGSSGNSPPRGSVPLNRRRGSSLDPSIPRSFGSSGLVGFAPSQEYSYAPPRPQTPPQQQQRRPSASMQGWSYPETPMSAPQRGYYAQPPPSSAYPSYPRHQLDPISPSPAPSSSRSAPTPSNPLKPSGGSRRARGGNKSISFINFSAADSKTLLNGVAPSGSSKKRQRDEDDGRREAKRMEFEARE</sequence>
<feature type="compositionally biased region" description="Pro residues" evidence="1">
    <location>
        <begin position="270"/>
        <end position="279"/>
    </location>
</feature>
<organism evidence="2 3">
    <name type="scientific">Rhodotorula toruloides</name>
    <name type="common">Yeast</name>
    <name type="synonym">Rhodosporidium toruloides</name>
    <dbReference type="NCBI Taxonomy" id="5286"/>
    <lineage>
        <taxon>Eukaryota</taxon>
        <taxon>Fungi</taxon>
        <taxon>Dikarya</taxon>
        <taxon>Basidiomycota</taxon>
        <taxon>Pucciniomycotina</taxon>
        <taxon>Microbotryomycetes</taxon>
        <taxon>Sporidiobolales</taxon>
        <taxon>Sporidiobolaceae</taxon>
        <taxon>Rhodotorula</taxon>
    </lineage>
</organism>
<feature type="compositionally biased region" description="Basic and acidic residues" evidence="1">
    <location>
        <begin position="554"/>
        <end position="573"/>
    </location>
</feature>
<feature type="compositionally biased region" description="Pro residues" evidence="1">
    <location>
        <begin position="164"/>
        <end position="175"/>
    </location>
</feature>
<feature type="region of interest" description="Disordered" evidence="1">
    <location>
        <begin position="255"/>
        <end position="299"/>
    </location>
</feature>
<protein>
    <submittedName>
        <fullName evidence="2">Uncharacterized protein</fullName>
    </submittedName>
</protein>
<evidence type="ECO:0000256" key="1">
    <source>
        <dbReference type="SAM" id="MobiDB-lite"/>
    </source>
</evidence>
<accession>A0A2T0A3Q8</accession>
<feature type="compositionally biased region" description="Polar residues" evidence="1">
    <location>
        <begin position="387"/>
        <end position="396"/>
    </location>
</feature>